<sequence length="160" mass="17385">MRACITLLVAVATILASSGAATSSGPTQLVHMTSFESVNDASTGNNDARFLRKRPTDDSDDLSAEERGGLMGAVKKLKTVFRPVQKPLAPLTPEEKALKLLSTNPNDLLKQNVNPEELRFASQVLQLTEKDPAKLASYRLIASTYNTRYRLAKAISHSNS</sequence>
<name>A0A6G0QNA8_9STRA</name>
<dbReference type="AlphaFoldDB" id="A0A6G0QNA8"/>
<dbReference type="Pfam" id="PF16810">
    <property type="entry name" value="RXLR"/>
    <property type="match status" value="1"/>
</dbReference>
<comment type="similarity">
    <text evidence="2 5">Belongs to the RxLR effector family.</text>
</comment>
<keyword evidence="4 5" id="KW-0732">Signal</keyword>
<evidence type="ECO:0000256" key="2">
    <source>
        <dbReference type="ARBA" id="ARBA00010400"/>
    </source>
</evidence>
<evidence type="ECO:0000256" key="6">
    <source>
        <dbReference type="SAM" id="MobiDB-lite"/>
    </source>
</evidence>
<organism evidence="7 8">
    <name type="scientific">Phytophthora fragariae</name>
    <dbReference type="NCBI Taxonomy" id="53985"/>
    <lineage>
        <taxon>Eukaryota</taxon>
        <taxon>Sar</taxon>
        <taxon>Stramenopiles</taxon>
        <taxon>Oomycota</taxon>
        <taxon>Peronosporomycetes</taxon>
        <taxon>Peronosporales</taxon>
        <taxon>Peronosporaceae</taxon>
        <taxon>Phytophthora</taxon>
    </lineage>
</organism>
<evidence type="ECO:0000256" key="1">
    <source>
        <dbReference type="ARBA" id="ARBA00004613"/>
    </source>
</evidence>
<proteinExistence type="inferred from homology"/>
<gene>
    <name evidence="7" type="ORF">PF008_g24294</name>
</gene>
<dbReference type="Proteomes" id="UP000486351">
    <property type="component" value="Unassembled WGS sequence"/>
</dbReference>
<feature type="signal peptide" evidence="5">
    <location>
        <begin position="1"/>
        <end position="19"/>
    </location>
</feature>
<evidence type="ECO:0000256" key="4">
    <source>
        <dbReference type="ARBA" id="ARBA00022729"/>
    </source>
</evidence>
<dbReference type="EMBL" id="QXFY01002576">
    <property type="protein sequence ID" value="KAE9295325.1"/>
    <property type="molecule type" value="Genomic_DNA"/>
</dbReference>
<keyword evidence="3 5" id="KW-0964">Secreted</keyword>
<evidence type="ECO:0000313" key="8">
    <source>
        <dbReference type="Proteomes" id="UP000486351"/>
    </source>
</evidence>
<comment type="function">
    <text evidence="5">Effector that suppresses plant defense responses during pathogen infection.</text>
</comment>
<accession>A0A6G0QNA8</accession>
<feature type="chain" id="PRO_5028507231" description="RxLR effector protein" evidence="5">
    <location>
        <begin position="20"/>
        <end position="160"/>
    </location>
</feature>
<dbReference type="InterPro" id="IPR031825">
    <property type="entry name" value="RXLR"/>
</dbReference>
<feature type="region of interest" description="Disordered" evidence="6">
    <location>
        <begin position="38"/>
        <end position="65"/>
    </location>
</feature>
<evidence type="ECO:0000313" key="7">
    <source>
        <dbReference type="EMBL" id="KAE9295325.1"/>
    </source>
</evidence>
<comment type="domain">
    <text evidence="5">The RxLR-dEER motif acts to carry the protein into the host cell cytoplasm through binding to cell surface phosphatidylinositol-3-phosphate.</text>
</comment>
<dbReference type="GO" id="GO:0005576">
    <property type="term" value="C:extracellular region"/>
    <property type="evidence" value="ECO:0007669"/>
    <property type="project" value="UniProtKB-SubCell"/>
</dbReference>
<protein>
    <recommendedName>
        <fullName evidence="5">RxLR effector protein</fullName>
    </recommendedName>
</protein>
<comment type="caution">
    <text evidence="7">The sequence shown here is derived from an EMBL/GenBank/DDBJ whole genome shotgun (WGS) entry which is preliminary data.</text>
</comment>
<evidence type="ECO:0000256" key="5">
    <source>
        <dbReference type="RuleBase" id="RU367124"/>
    </source>
</evidence>
<comment type="subcellular location">
    <subcellularLocation>
        <location evidence="1 5">Secreted</location>
    </subcellularLocation>
</comment>
<reference evidence="7 8" key="1">
    <citation type="submission" date="2018-09" db="EMBL/GenBank/DDBJ databases">
        <title>Genomic investigation of the strawberry pathogen Phytophthora fragariae indicates pathogenicity is determined by transcriptional variation in three key races.</title>
        <authorList>
            <person name="Adams T.M."/>
            <person name="Armitage A.D."/>
            <person name="Sobczyk M.K."/>
            <person name="Bates H.J."/>
            <person name="Dunwell J.M."/>
            <person name="Nellist C.F."/>
            <person name="Harrison R.J."/>
        </authorList>
    </citation>
    <scope>NUCLEOTIDE SEQUENCE [LARGE SCALE GENOMIC DNA]</scope>
    <source>
        <strain evidence="7 8">NOV-77</strain>
    </source>
</reference>
<evidence type="ECO:0000256" key="3">
    <source>
        <dbReference type="ARBA" id="ARBA00022525"/>
    </source>
</evidence>